<gene>
    <name evidence="1" type="ordered locus">Bint_0762</name>
</gene>
<dbReference type="GeneID" id="88625995"/>
<organism evidence="1 2">
    <name type="scientific">Brachyspira intermedia (strain ATCC 51140 / PWS/A)</name>
    <name type="common">Serpulina intermedia</name>
    <dbReference type="NCBI Taxonomy" id="1045858"/>
    <lineage>
        <taxon>Bacteria</taxon>
        <taxon>Pseudomonadati</taxon>
        <taxon>Spirochaetota</taxon>
        <taxon>Spirochaetia</taxon>
        <taxon>Brachyspirales</taxon>
        <taxon>Brachyspiraceae</taxon>
        <taxon>Brachyspira</taxon>
    </lineage>
</organism>
<dbReference type="KEGG" id="bip:Bint_0762"/>
<dbReference type="HOGENOM" id="CLU_3165348_0_0_12"/>
<reference evidence="1 2" key="1">
    <citation type="journal article" date="2011" name="BMC Genomics">
        <title>Complete genome sequence of Brachyspira intermedia reveals unique genomic features in Brachyspira species and phage-mediated horizontal gene transfer.</title>
        <authorList>
            <person name="Hafstrom T."/>
            <person name="Jansson D.S."/>
            <person name="Segerman B."/>
        </authorList>
    </citation>
    <scope>NUCLEOTIDE SEQUENCE [LARGE SCALE GENOMIC DNA]</scope>
    <source>
        <strain evidence="2">ATCC 51140 / PWS/A</strain>
    </source>
</reference>
<sequence>MKEIVFEDIRKNNEVMFSNMSDEEKETLVFIIQKLLSNIQDRDNTFN</sequence>
<accession>G0EKT3</accession>
<dbReference type="EMBL" id="CP002874">
    <property type="protein sequence ID" value="AEM21391.1"/>
    <property type="molecule type" value="Genomic_DNA"/>
</dbReference>
<dbReference type="AlphaFoldDB" id="G0EKT3"/>
<evidence type="ECO:0000313" key="2">
    <source>
        <dbReference type="Proteomes" id="UP000008522"/>
    </source>
</evidence>
<keyword evidence="2" id="KW-1185">Reference proteome</keyword>
<evidence type="ECO:0000313" key="1">
    <source>
        <dbReference type="EMBL" id="AEM21391.1"/>
    </source>
</evidence>
<dbReference type="Proteomes" id="UP000008522">
    <property type="component" value="Chromosome"/>
</dbReference>
<name>G0EKT3_BRAIP</name>
<dbReference type="RefSeq" id="WP_014487231.1">
    <property type="nucleotide sequence ID" value="NC_017243.1"/>
</dbReference>
<protein>
    <submittedName>
        <fullName evidence="1">Transcriptional regulator, MarR family</fullName>
    </submittedName>
</protein>
<proteinExistence type="predicted"/>
<dbReference type="PATRIC" id="fig|1045858.4.peg.762"/>